<sequence>MKREINKDSLRNSEKLGKELEKCIKNIKKQLQNIPLNVVHEVDSFEVEREKIDEIINFYHKIMEVNEIFEKQMKFLESNFISTENYQLVFIKKSNFLNSLILLIEKRNEIRFYDEINMVNELIDKISPVIHKYIETIRRSFFYSLNNHLPEFEEYSDEVSLFLQKNIGKKKFIEEYTKLICEKFKFGNIYRKKGEQIDKIAYFDVLADKIKNTNSFLLHPEDVNPINQTILKFLIADGKSSISDTLLKLEKRQKIEDVVFLMGLISIFHQKKNYVEFTDLKEECFKMINNLLVNLLSEIGLAAKPNKFCETEKFIKHSKVIVNTFDKNEDLTCEILKKVETIRSNNNSELKEELGKKCFTKVVNLSDTLEGMNKRIYLLNNYDSIKELIEKFGKNDLHELVLENKDEIINIWRNELKKRERRDVTEFIDSNLQVLKKYTLPGFLRNDIINAFKESIFEIIKNSSYRNRTDKIEKELDEAFMGR</sequence>
<dbReference type="VEuPathDB" id="MicrosporidiaDB:H312_01899"/>
<accession>A0A059F149</accession>
<protein>
    <submittedName>
        <fullName evidence="1">Uncharacterized protein</fullName>
    </submittedName>
</protein>
<dbReference type="AlphaFoldDB" id="A0A059F149"/>
<reference evidence="2" key="1">
    <citation type="submission" date="2013-02" db="EMBL/GenBank/DDBJ databases">
        <authorList>
            <consortium name="The Broad Institute Genome Sequencing Platform"/>
            <person name="Cuomo C."/>
            <person name="Becnel J."/>
            <person name="Sanscrainte N."/>
            <person name="Walker B."/>
            <person name="Young S.K."/>
            <person name="Zeng Q."/>
            <person name="Gargeya S."/>
            <person name="Fitzgerald M."/>
            <person name="Haas B."/>
            <person name="Abouelleil A."/>
            <person name="Alvarado L."/>
            <person name="Arachchi H.M."/>
            <person name="Berlin A.M."/>
            <person name="Chapman S.B."/>
            <person name="Dewar J."/>
            <person name="Goldberg J."/>
            <person name="Griggs A."/>
            <person name="Gujja S."/>
            <person name="Hansen M."/>
            <person name="Howarth C."/>
            <person name="Imamovic A."/>
            <person name="Larimer J."/>
            <person name="McCowan C."/>
            <person name="Murphy C."/>
            <person name="Neiman D."/>
            <person name="Pearson M."/>
            <person name="Priest M."/>
            <person name="Roberts A."/>
            <person name="Saif S."/>
            <person name="Shea T."/>
            <person name="Sisk P."/>
            <person name="Sykes S."/>
            <person name="Wortman J."/>
            <person name="Nusbaum C."/>
            <person name="Birren B."/>
        </authorList>
    </citation>
    <scope>NUCLEOTIDE SEQUENCE [LARGE SCALE GENOMIC DNA]</scope>
    <source>
        <strain evidence="2">PRA339</strain>
    </source>
</reference>
<gene>
    <name evidence="1" type="ORF">H312_01899</name>
</gene>
<dbReference type="HOGENOM" id="CLU_043064_0_0_1"/>
<keyword evidence="2" id="KW-1185">Reference proteome</keyword>
<proteinExistence type="predicted"/>
<reference evidence="1 2" key="2">
    <citation type="submission" date="2014-03" db="EMBL/GenBank/DDBJ databases">
        <title>The Genome Sequence of Anncaliia algerae insect isolate PRA339.</title>
        <authorList>
            <consortium name="The Broad Institute Genome Sequencing Platform"/>
            <consortium name="The Broad Institute Genome Sequencing Center for Infectious Disease"/>
            <person name="Cuomo C."/>
            <person name="Becnel J."/>
            <person name="Sanscrainte N."/>
            <person name="Walker B."/>
            <person name="Young S.K."/>
            <person name="Zeng Q."/>
            <person name="Gargeya S."/>
            <person name="Fitzgerald M."/>
            <person name="Haas B."/>
            <person name="Abouelleil A."/>
            <person name="Alvarado L."/>
            <person name="Arachchi H.M."/>
            <person name="Berlin A.M."/>
            <person name="Chapman S.B."/>
            <person name="Dewar J."/>
            <person name="Goldberg J."/>
            <person name="Griggs A."/>
            <person name="Gujja S."/>
            <person name="Hansen M."/>
            <person name="Howarth C."/>
            <person name="Imamovic A."/>
            <person name="Larimer J."/>
            <person name="McCowan C."/>
            <person name="Murphy C."/>
            <person name="Neiman D."/>
            <person name="Pearson M."/>
            <person name="Priest M."/>
            <person name="Roberts A."/>
            <person name="Saif S."/>
            <person name="Shea T."/>
            <person name="Sisk P."/>
            <person name="Sykes S."/>
            <person name="Wortman J."/>
            <person name="Nusbaum C."/>
            <person name="Birren B."/>
        </authorList>
    </citation>
    <scope>NUCLEOTIDE SEQUENCE [LARGE SCALE GENOMIC DNA]</scope>
    <source>
        <strain evidence="1 2">PRA339</strain>
    </source>
</reference>
<dbReference type="EMBL" id="KK365167">
    <property type="protein sequence ID" value="KCZ80691.1"/>
    <property type="molecule type" value="Genomic_DNA"/>
</dbReference>
<evidence type="ECO:0000313" key="2">
    <source>
        <dbReference type="Proteomes" id="UP000030655"/>
    </source>
</evidence>
<evidence type="ECO:0000313" key="1">
    <source>
        <dbReference type="EMBL" id="KCZ80691.1"/>
    </source>
</evidence>
<name>A0A059F149_9MICR</name>
<dbReference type="Proteomes" id="UP000030655">
    <property type="component" value="Unassembled WGS sequence"/>
</dbReference>
<dbReference type="OrthoDB" id="2190236at2759"/>
<organism evidence="1 2">
    <name type="scientific">Anncaliia algerae PRA339</name>
    <dbReference type="NCBI Taxonomy" id="1288291"/>
    <lineage>
        <taxon>Eukaryota</taxon>
        <taxon>Fungi</taxon>
        <taxon>Fungi incertae sedis</taxon>
        <taxon>Microsporidia</taxon>
        <taxon>Tubulinosematoidea</taxon>
        <taxon>Tubulinosematidae</taxon>
        <taxon>Anncaliia</taxon>
    </lineage>
</organism>